<sequence>MMEGNMLGCEVHFSADEFCREKARGYLAGWEASGLQFLTSVEHRSASYRHGCSNGRDDRLGKQRFSAEFDYMLADAALASDMARTAT</sequence>
<dbReference type="EMBL" id="JBHGPK010000079">
    <property type="protein sequence ID" value="MFC2255116.1"/>
    <property type="molecule type" value="Genomic_DNA"/>
</dbReference>
<organism evidence="1 2">
    <name type="scientific">Labrys neptuniae</name>
    <dbReference type="NCBI Taxonomy" id="376174"/>
    <lineage>
        <taxon>Bacteria</taxon>
        <taxon>Pseudomonadati</taxon>
        <taxon>Pseudomonadota</taxon>
        <taxon>Alphaproteobacteria</taxon>
        <taxon>Hyphomicrobiales</taxon>
        <taxon>Xanthobacteraceae</taxon>
        <taxon>Labrys</taxon>
    </lineage>
</organism>
<dbReference type="Proteomes" id="UP001595190">
    <property type="component" value="Unassembled WGS sequence"/>
</dbReference>
<evidence type="ECO:0000313" key="2">
    <source>
        <dbReference type="Proteomes" id="UP001595190"/>
    </source>
</evidence>
<evidence type="ECO:0000313" key="1">
    <source>
        <dbReference type="EMBL" id="MFC2255116.1"/>
    </source>
</evidence>
<comment type="caution">
    <text evidence="1">The sequence shown here is derived from an EMBL/GenBank/DDBJ whole genome shotgun (WGS) entry which is preliminary data.</text>
</comment>
<protein>
    <submittedName>
        <fullName evidence="1">Uncharacterized protein</fullName>
    </submittedName>
</protein>
<proteinExistence type="predicted"/>
<reference evidence="1 2" key="1">
    <citation type="submission" date="2024-09" db="EMBL/GenBank/DDBJ databases">
        <title>Description of Labrys sedimenti sp. nov., isolated from a diclofenac-degrading enrichment culture, and genome-based reclassification of Labrys portucalensis as a later heterotypic synonym of Labrys neptuniae.</title>
        <authorList>
            <person name="Tancsics A."/>
            <person name="Csepanyi A."/>
        </authorList>
    </citation>
    <scope>NUCLEOTIDE SEQUENCE [LARGE SCALE GENOMIC DNA]</scope>
    <source>
        <strain evidence="1 2">LMG 23412</strain>
    </source>
</reference>
<accession>A0ABV6ZSG7</accession>
<dbReference type="RefSeq" id="WP_394315686.1">
    <property type="nucleotide sequence ID" value="NZ_JBHGPK010000079.1"/>
</dbReference>
<name>A0ABV6ZSG7_9HYPH</name>
<gene>
    <name evidence="1" type="ORF">ACETRX_36670</name>
</gene>